<feature type="compositionally biased region" description="Polar residues" evidence="1">
    <location>
        <begin position="70"/>
        <end position="83"/>
    </location>
</feature>
<evidence type="ECO:0000256" key="1">
    <source>
        <dbReference type="SAM" id="MobiDB-lite"/>
    </source>
</evidence>
<dbReference type="Proteomes" id="UP000095023">
    <property type="component" value="Unassembled WGS sequence"/>
</dbReference>
<accession>A0A1E4TKZ8</accession>
<sequence>MDEKLIVRKRQDKRDLSKITPIKVSTSQLRHESSNKENRRIISLDQSPIPDLRPPAPSPPMSSPRKVSRRTSYSPLSGGSPTSLYLDEHSELMDRSIDDSSITSTCIPSPVKSRTPKQ</sequence>
<feature type="region of interest" description="Disordered" evidence="1">
    <location>
        <begin position="18"/>
        <end position="118"/>
    </location>
</feature>
<dbReference type="AlphaFoldDB" id="A0A1E4TKZ8"/>
<evidence type="ECO:0000313" key="2">
    <source>
        <dbReference type="EMBL" id="ODV92436.1"/>
    </source>
</evidence>
<feature type="compositionally biased region" description="Basic and acidic residues" evidence="1">
    <location>
        <begin position="29"/>
        <end position="42"/>
    </location>
</feature>
<proteinExistence type="predicted"/>
<evidence type="ECO:0000313" key="3">
    <source>
        <dbReference type="Proteomes" id="UP000095023"/>
    </source>
</evidence>
<dbReference type="EMBL" id="KV453841">
    <property type="protein sequence ID" value="ODV92436.1"/>
    <property type="molecule type" value="Genomic_DNA"/>
</dbReference>
<feature type="compositionally biased region" description="Low complexity" evidence="1">
    <location>
        <begin position="99"/>
        <end position="110"/>
    </location>
</feature>
<reference evidence="3" key="1">
    <citation type="submission" date="2016-02" db="EMBL/GenBank/DDBJ databases">
        <title>Comparative genomics of biotechnologically important yeasts.</title>
        <authorList>
            <consortium name="DOE Joint Genome Institute"/>
            <person name="Riley R."/>
            <person name="Haridas S."/>
            <person name="Wolfe K.H."/>
            <person name="Lopes M.R."/>
            <person name="Hittinger C.T."/>
            <person name="Goker M."/>
            <person name="Salamov A."/>
            <person name="Wisecaver J."/>
            <person name="Long T.M."/>
            <person name="Aerts A.L."/>
            <person name="Barry K."/>
            <person name="Choi C."/>
            <person name="Clum A."/>
            <person name="Coughlan A.Y."/>
            <person name="Deshpande S."/>
            <person name="Douglass A.P."/>
            <person name="Hanson S.J."/>
            <person name="Klenk H.-P."/>
            <person name="Labutti K."/>
            <person name="Lapidus A."/>
            <person name="Lindquist E."/>
            <person name="Lipzen A."/>
            <person name="Meier-Kolthoff J.P."/>
            <person name="Ohm R.A."/>
            <person name="Otillar R.P."/>
            <person name="Pangilinan J."/>
            <person name="Peng Y."/>
            <person name="Rokas A."/>
            <person name="Rosa C.A."/>
            <person name="Scheuner C."/>
            <person name="Sibirny A.A."/>
            <person name="Slot J.C."/>
            <person name="Stielow J.B."/>
            <person name="Sun H."/>
            <person name="Kurtzman C.P."/>
            <person name="Blackwell M."/>
            <person name="Jeffries T.W."/>
            <person name="Grigoriev I.V."/>
        </authorList>
    </citation>
    <scope>NUCLEOTIDE SEQUENCE [LARGE SCALE GENOMIC DNA]</scope>
    <source>
        <strain evidence="3">NRRL Y-17796</strain>
    </source>
</reference>
<organism evidence="2 3">
    <name type="scientific">Tortispora caseinolytica NRRL Y-17796</name>
    <dbReference type="NCBI Taxonomy" id="767744"/>
    <lineage>
        <taxon>Eukaryota</taxon>
        <taxon>Fungi</taxon>
        <taxon>Dikarya</taxon>
        <taxon>Ascomycota</taxon>
        <taxon>Saccharomycotina</taxon>
        <taxon>Trigonopsidomycetes</taxon>
        <taxon>Trigonopsidales</taxon>
        <taxon>Trigonopsidaceae</taxon>
        <taxon>Tortispora</taxon>
    </lineage>
</organism>
<gene>
    <name evidence="2" type="ORF">CANCADRAFT_86890</name>
</gene>
<protein>
    <submittedName>
        <fullName evidence="2">Uncharacterized protein</fullName>
    </submittedName>
</protein>
<name>A0A1E4TKZ8_9ASCO</name>
<keyword evidence="3" id="KW-1185">Reference proteome</keyword>
<feature type="compositionally biased region" description="Pro residues" evidence="1">
    <location>
        <begin position="51"/>
        <end position="62"/>
    </location>
</feature>
<feature type="compositionally biased region" description="Basic and acidic residues" evidence="1">
    <location>
        <begin position="86"/>
        <end position="98"/>
    </location>
</feature>